<proteinExistence type="predicted"/>
<evidence type="ECO:0000259" key="6">
    <source>
        <dbReference type="Pfam" id="PF00892"/>
    </source>
</evidence>
<dbReference type="InterPro" id="IPR000620">
    <property type="entry name" value="EamA_dom"/>
</dbReference>
<dbReference type="GO" id="GO:0016020">
    <property type="term" value="C:membrane"/>
    <property type="evidence" value="ECO:0007669"/>
    <property type="project" value="UniProtKB-SubCell"/>
</dbReference>
<feature type="transmembrane region" description="Helical" evidence="5">
    <location>
        <begin position="92"/>
        <end position="113"/>
    </location>
</feature>
<keyword evidence="4 5" id="KW-0472">Membrane</keyword>
<evidence type="ECO:0000313" key="7">
    <source>
        <dbReference type="EMBL" id="OLP51131.1"/>
    </source>
</evidence>
<sequence>MGAREWAMLLTLSVLWGGSFLFIGILVKVWPPLTIVTARVAIAAIALWLIVGLSGQPVPRSGKVWLAFFGMGLLNNVIPFTLIVWGQTHIPVGLAAIFNATTPLFGVLIAHVLTADEKLTANRLTGVLIGVFGVAVMIGPSVFSHISGDLWGELAVMLAALSYAFAGLFGRRFKAMGLPPLLPAAGQVTAATIILLPITMMVDAPWTLPAPNAETVAALLGLALLSTAVGYVLFFRILASAGATNIMLVTILIPPSAILLGALVLGDQVAPRHLLGMVLIALGLAAIDGRMWRRLRSRAVRSA</sequence>
<keyword evidence="3 5" id="KW-1133">Transmembrane helix</keyword>
<feature type="domain" description="EamA" evidence="6">
    <location>
        <begin position="150"/>
        <end position="286"/>
    </location>
</feature>
<reference evidence="7 8" key="1">
    <citation type="submission" date="2016-09" db="EMBL/GenBank/DDBJ databases">
        <title>Rhizobium oryziradicis sp. nov., isolated from the root of rice.</title>
        <authorList>
            <person name="Zhao J."/>
            <person name="Zhang X."/>
        </authorList>
    </citation>
    <scope>NUCLEOTIDE SEQUENCE [LARGE SCALE GENOMIC DNA]</scope>
    <source>
        <strain evidence="7 8">14971</strain>
    </source>
</reference>
<feature type="transmembrane region" description="Helical" evidence="5">
    <location>
        <begin position="150"/>
        <end position="169"/>
    </location>
</feature>
<dbReference type="PANTHER" id="PTHR32322">
    <property type="entry name" value="INNER MEMBRANE TRANSPORTER"/>
    <property type="match status" value="1"/>
</dbReference>
<dbReference type="EMBL" id="MKIN01000020">
    <property type="protein sequence ID" value="OLP51131.1"/>
    <property type="molecule type" value="Genomic_DNA"/>
</dbReference>
<comment type="subcellular location">
    <subcellularLocation>
        <location evidence="1">Membrane</location>
        <topology evidence="1">Multi-pass membrane protein</topology>
    </subcellularLocation>
</comment>
<feature type="transmembrane region" description="Helical" evidence="5">
    <location>
        <begin position="181"/>
        <end position="204"/>
    </location>
</feature>
<feature type="domain" description="EamA" evidence="6">
    <location>
        <begin position="8"/>
        <end position="138"/>
    </location>
</feature>
<accession>A0A1Q9A9B8</accession>
<feature type="transmembrane region" description="Helical" evidence="5">
    <location>
        <begin position="7"/>
        <end position="27"/>
    </location>
</feature>
<dbReference type="Pfam" id="PF00892">
    <property type="entry name" value="EamA"/>
    <property type="match status" value="2"/>
</dbReference>
<keyword evidence="2 5" id="KW-0812">Transmembrane</keyword>
<dbReference type="PANTHER" id="PTHR32322:SF9">
    <property type="entry name" value="AMINO-ACID METABOLITE EFFLUX PUMP-RELATED"/>
    <property type="match status" value="1"/>
</dbReference>
<evidence type="ECO:0000256" key="2">
    <source>
        <dbReference type="ARBA" id="ARBA00022692"/>
    </source>
</evidence>
<feature type="transmembrane region" description="Helical" evidence="5">
    <location>
        <begin position="33"/>
        <end position="53"/>
    </location>
</feature>
<keyword evidence="8" id="KW-1185">Reference proteome</keyword>
<dbReference type="InterPro" id="IPR037185">
    <property type="entry name" value="EmrE-like"/>
</dbReference>
<feature type="transmembrane region" description="Helical" evidence="5">
    <location>
        <begin position="272"/>
        <end position="292"/>
    </location>
</feature>
<protein>
    <submittedName>
        <fullName evidence="7">ABC transporter permease</fullName>
    </submittedName>
</protein>
<dbReference type="STRING" id="887144.BJF91_06860"/>
<organism evidence="7 8">
    <name type="scientific">Allorhizobium taibaishanense</name>
    <dbReference type="NCBI Taxonomy" id="887144"/>
    <lineage>
        <taxon>Bacteria</taxon>
        <taxon>Pseudomonadati</taxon>
        <taxon>Pseudomonadota</taxon>
        <taxon>Alphaproteobacteria</taxon>
        <taxon>Hyphomicrobiales</taxon>
        <taxon>Rhizobiaceae</taxon>
        <taxon>Rhizobium/Agrobacterium group</taxon>
        <taxon>Allorhizobium</taxon>
    </lineage>
</organism>
<dbReference type="Proteomes" id="UP000185598">
    <property type="component" value="Unassembled WGS sequence"/>
</dbReference>
<comment type="caution">
    <text evidence="7">The sequence shown here is derived from an EMBL/GenBank/DDBJ whole genome shotgun (WGS) entry which is preliminary data.</text>
</comment>
<dbReference type="SUPFAM" id="SSF103481">
    <property type="entry name" value="Multidrug resistance efflux transporter EmrE"/>
    <property type="match status" value="2"/>
</dbReference>
<gene>
    <name evidence="7" type="ORF">BJF91_06860</name>
</gene>
<name>A0A1Q9A9B8_9HYPH</name>
<dbReference type="OrthoDB" id="9810556at2"/>
<feature type="transmembrane region" description="Helical" evidence="5">
    <location>
        <begin position="65"/>
        <end position="86"/>
    </location>
</feature>
<evidence type="ECO:0000256" key="5">
    <source>
        <dbReference type="SAM" id="Phobius"/>
    </source>
</evidence>
<feature type="transmembrane region" description="Helical" evidence="5">
    <location>
        <begin position="246"/>
        <end position="266"/>
    </location>
</feature>
<evidence type="ECO:0000313" key="8">
    <source>
        <dbReference type="Proteomes" id="UP000185598"/>
    </source>
</evidence>
<dbReference type="InterPro" id="IPR050638">
    <property type="entry name" value="AA-Vitamin_Transporters"/>
</dbReference>
<feature type="transmembrane region" description="Helical" evidence="5">
    <location>
        <begin position="216"/>
        <end position="234"/>
    </location>
</feature>
<evidence type="ECO:0000256" key="3">
    <source>
        <dbReference type="ARBA" id="ARBA00022989"/>
    </source>
</evidence>
<evidence type="ECO:0000256" key="4">
    <source>
        <dbReference type="ARBA" id="ARBA00023136"/>
    </source>
</evidence>
<dbReference type="AlphaFoldDB" id="A0A1Q9A9B8"/>
<evidence type="ECO:0000256" key="1">
    <source>
        <dbReference type="ARBA" id="ARBA00004141"/>
    </source>
</evidence>
<feature type="transmembrane region" description="Helical" evidence="5">
    <location>
        <begin position="125"/>
        <end position="144"/>
    </location>
</feature>